<comment type="similarity">
    <text evidence="1 10">Belongs to the glutaminase PdxT/SNO family.</text>
</comment>
<name>F8DXI6_CORRG</name>
<protein>
    <recommendedName>
        <fullName evidence="10">Pyridoxal 5'-phosphate synthase subunit PdxT</fullName>
        <ecNumber evidence="10">4.3.3.6</ecNumber>
    </recommendedName>
    <alternativeName>
        <fullName evidence="10">Pdx2</fullName>
    </alternativeName>
    <alternativeName>
        <fullName evidence="10">Pyridoxal 5'-phosphate synthase glutaminase subunit</fullName>
        <ecNumber evidence="10">3.5.1.2</ecNumber>
    </alternativeName>
</protein>
<dbReference type="STRING" id="662755.CRES_1139"/>
<dbReference type="GO" id="GO:0008614">
    <property type="term" value="P:pyridoxine metabolic process"/>
    <property type="evidence" value="ECO:0007669"/>
    <property type="project" value="TreeGrafter"/>
</dbReference>
<dbReference type="AlphaFoldDB" id="F8DXI6"/>
<evidence type="ECO:0000256" key="3">
    <source>
        <dbReference type="ARBA" id="ARBA00022898"/>
    </source>
</evidence>
<proteinExistence type="inferred from homology"/>
<dbReference type="EC" id="3.5.1.2" evidence="10"/>
<dbReference type="CDD" id="cd01749">
    <property type="entry name" value="GATase1_PB"/>
    <property type="match status" value="1"/>
</dbReference>
<evidence type="ECO:0000256" key="4">
    <source>
        <dbReference type="ARBA" id="ARBA00022962"/>
    </source>
</evidence>
<dbReference type="FunFam" id="3.40.50.880:FF:000010">
    <property type="entry name" value="uncharacterized protein LOC100176842 isoform X2"/>
    <property type="match status" value="1"/>
</dbReference>
<organism evidence="13 14">
    <name type="scientific">Corynebacterium resistens (strain DSM 45100 / JCM 12819 / GTC 2026 / SICGH 158)</name>
    <dbReference type="NCBI Taxonomy" id="662755"/>
    <lineage>
        <taxon>Bacteria</taxon>
        <taxon>Bacillati</taxon>
        <taxon>Actinomycetota</taxon>
        <taxon>Actinomycetes</taxon>
        <taxon>Mycobacteriales</taxon>
        <taxon>Corynebacteriaceae</taxon>
        <taxon>Corynebacterium</taxon>
    </lineage>
</organism>
<dbReference type="PROSITE" id="PS01236">
    <property type="entry name" value="PDXT_SNO_1"/>
    <property type="match status" value="1"/>
</dbReference>
<evidence type="ECO:0000256" key="6">
    <source>
        <dbReference type="ARBA" id="ARBA00047992"/>
    </source>
</evidence>
<evidence type="ECO:0000256" key="9">
    <source>
        <dbReference type="ARBA" id="ARBA00064749"/>
    </source>
</evidence>
<keyword evidence="3 10" id="KW-0663">Pyridoxal phosphate</keyword>
<feature type="active site" description="Charge relay system" evidence="10 11">
    <location>
        <position position="208"/>
    </location>
</feature>
<dbReference type="KEGG" id="crd:CRES_1139"/>
<evidence type="ECO:0000256" key="10">
    <source>
        <dbReference type="HAMAP-Rule" id="MF_01615"/>
    </source>
</evidence>
<dbReference type="GO" id="GO:0042823">
    <property type="term" value="P:pyridoxal phosphate biosynthetic process"/>
    <property type="evidence" value="ECO:0007669"/>
    <property type="project" value="UniProtKB-UniRule"/>
</dbReference>
<evidence type="ECO:0000256" key="2">
    <source>
        <dbReference type="ARBA" id="ARBA00022801"/>
    </source>
</evidence>
<keyword evidence="13" id="KW-0808">Transferase</keyword>
<dbReference type="InterPro" id="IPR002161">
    <property type="entry name" value="PdxT/SNO"/>
</dbReference>
<dbReference type="NCBIfam" id="TIGR03800">
    <property type="entry name" value="PLP_synth_Pdx2"/>
    <property type="match status" value="1"/>
</dbReference>
<dbReference type="SUPFAM" id="SSF52317">
    <property type="entry name" value="Class I glutamine amidotransferase-like"/>
    <property type="match status" value="1"/>
</dbReference>
<dbReference type="PIRSF" id="PIRSF005639">
    <property type="entry name" value="Glut_amidoT_SNO"/>
    <property type="match status" value="1"/>
</dbReference>
<dbReference type="HAMAP" id="MF_01615">
    <property type="entry name" value="PdxT"/>
    <property type="match status" value="1"/>
</dbReference>
<keyword evidence="4 10" id="KW-0315">Glutamine amidotransferase</keyword>
<keyword evidence="2 10" id="KW-0378">Hydrolase</keyword>
<sequence>MIGTEETMTEVSQPPQAHSVERSLATTVPHDFSSLTIGVLSLQGGFAEHARSLERLGATPVAVRRATHLAGLDGIILPGGESTTMSKLLELGGLLEPLQRAISEGLPAFGTCAGLILLADEVLDTRPDAHSLHSLDISVRRNAFGRQKESFETTLAFDETGREVEAVFIRAPQVERVGEGVEVLSSLDDGTVVAVRSGHVMGCSFHPELTDDDSVHEYFLSNLVLAATS</sequence>
<dbReference type="EC" id="4.3.3.6" evidence="10"/>
<dbReference type="PANTHER" id="PTHR31559">
    <property type="entry name" value="PYRIDOXAL 5'-PHOSPHATE SYNTHASE SUBUNIT SNO"/>
    <property type="match status" value="1"/>
</dbReference>
<dbReference type="Gene3D" id="3.40.50.880">
    <property type="match status" value="1"/>
</dbReference>
<accession>F8DXI6</accession>
<dbReference type="GO" id="GO:0006543">
    <property type="term" value="P:L-glutamine catabolic process"/>
    <property type="evidence" value="ECO:0007669"/>
    <property type="project" value="UniProtKB-UniRule"/>
</dbReference>
<evidence type="ECO:0000256" key="12">
    <source>
        <dbReference type="PIRSR" id="PIRSR005639-2"/>
    </source>
</evidence>
<comment type="catalytic activity">
    <reaction evidence="7 10">
        <text>L-glutamine + H2O = L-glutamate + NH4(+)</text>
        <dbReference type="Rhea" id="RHEA:15889"/>
        <dbReference type="ChEBI" id="CHEBI:15377"/>
        <dbReference type="ChEBI" id="CHEBI:28938"/>
        <dbReference type="ChEBI" id="CHEBI:29985"/>
        <dbReference type="ChEBI" id="CHEBI:58359"/>
        <dbReference type="EC" id="3.5.1.2"/>
    </reaction>
</comment>
<comment type="subunit">
    <text evidence="9 10">In the presence of PdxS, forms a dodecamer of heterodimers. Only shows activity in the heterodimer.</text>
</comment>
<feature type="binding site" evidence="10 12">
    <location>
        <begin position="169"/>
        <end position="170"/>
    </location>
    <ligand>
        <name>L-glutamine</name>
        <dbReference type="ChEBI" id="CHEBI:58359"/>
    </ligand>
</feature>
<evidence type="ECO:0000256" key="5">
    <source>
        <dbReference type="ARBA" id="ARBA00023239"/>
    </source>
</evidence>
<evidence type="ECO:0000313" key="13">
    <source>
        <dbReference type="EMBL" id="AEI09495.1"/>
    </source>
</evidence>
<evidence type="ECO:0000256" key="8">
    <source>
        <dbReference type="ARBA" id="ARBA00054599"/>
    </source>
</evidence>
<dbReference type="Pfam" id="PF01174">
    <property type="entry name" value="SNO"/>
    <property type="match status" value="1"/>
</dbReference>
<dbReference type="GO" id="GO:0016740">
    <property type="term" value="F:transferase activity"/>
    <property type="evidence" value="ECO:0007669"/>
    <property type="project" value="UniProtKB-KW"/>
</dbReference>
<dbReference type="PROSITE" id="PS51130">
    <property type="entry name" value="PDXT_SNO_2"/>
    <property type="match status" value="1"/>
</dbReference>
<feature type="binding site" evidence="10 12">
    <location>
        <begin position="80"/>
        <end position="82"/>
    </location>
    <ligand>
        <name>L-glutamine</name>
        <dbReference type="ChEBI" id="CHEBI:58359"/>
    </ligand>
</feature>
<dbReference type="PROSITE" id="PS51273">
    <property type="entry name" value="GATASE_TYPE_1"/>
    <property type="match status" value="1"/>
</dbReference>
<dbReference type="PANTHER" id="PTHR31559:SF0">
    <property type="entry name" value="PYRIDOXAL 5'-PHOSPHATE SYNTHASE SUBUNIT SNO1-RELATED"/>
    <property type="match status" value="1"/>
</dbReference>
<evidence type="ECO:0000256" key="11">
    <source>
        <dbReference type="PIRSR" id="PIRSR005639-1"/>
    </source>
</evidence>
<dbReference type="InterPro" id="IPR021196">
    <property type="entry name" value="PdxT/SNO_CS"/>
</dbReference>
<dbReference type="HOGENOM" id="CLU_069674_2_0_11"/>
<comment type="catalytic activity">
    <reaction evidence="6 10">
        <text>aldehydo-D-ribose 5-phosphate + D-glyceraldehyde 3-phosphate + L-glutamine = pyridoxal 5'-phosphate + L-glutamate + phosphate + 3 H2O + H(+)</text>
        <dbReference type="Rhea" id="RHEA:31507"/>
        <dbReference type="ChEBI" id="CHEBI:15377"/>
        <dbReference type="ChEBI" id="CHEBI:15378"/>
        <dbReference type="ChEBI" id="CHEBI:29985"/>
        <dbReference type="ChEBI" id="CHEBI:43474"/>
        <dbReference type="ChEBI" id="CHEBI:58273"/>
        <dbReference type="ChEBI" id="CHEBI:58359"/>
        <dbReference type="ChEBI" id="CHEBI:59776"/>
        <dbReference type="ChEBI" id="CHEBI:597326"/>
        <dbReference type="EC" id="4.3.3.6"/>
    </reaction>
</comment>
<dbReference type="Proteomes" id="UP000000492">
    <property type="component" value="Chromosome"/>
</dbReference>
<reference evidence="13 14" key="1">
    <citation type="journal article" date="2012" name="BMC Genomics">
        <title>Complete genome sequence, lifestyle, and multi-drug resistance of the human pathogen Corynebacterium resistens DSM 45100 isolated from blood samples of a leukemia patient.</title>
        <authorList>
            <person name="Schroder J."/>
            <person name="Maus I."/>
            <person name="Meyer K."/>
            <person name="Wordemann S."/>
            <person name="Blom J."/>
            <person name="Jaenicke S."/>
            <person name="Schneider J."/>
            <person name="Trost E."/>
            <person name="Tauch A."/>
        </authorList>
    </citation>
    <scope>NUCLEOTIDE SEQUENCE [LARGE SCALE GENOMIC DNA]</scope>
    <source>
        <strain evidence="14">DSM 45100 / JCM 12819 / CCUG 50093 / GTC 2026 / SICGH 158</strain>
    </source>
</reference>
<dbReference type="InterPro" id="IPR029062">
    <property type="entry name" value="Class_I_gatase-like"/>
</dbReference>
<gene>
    <name evidence="10 13" type="primary">pdxT</name>
    <name evidence="13" type="ordered locus">CRES_1139</name>
</gene>
<dbReference type="UniPathway" id="UPA00245"/>
<dbReference type="GO" id="GO:0036381">
    <property type="term" value="F:pyridoxal 5'-phosphate synthase (glutamine hydrolysing) activity"/>
    <property type="evidence" value="ECO:0007669"/>
    <property type="project" value="UniProtKB-UniRule"/>
</dbReference>
<keyword evidence="5 10" id="KW-0456">Lyase</keyword>
<dbReference type="EMBL" id="CP002857">
    <property type="protein sequence ID" value="AEI09495.1"/>
    <property type="molecule type" value="Genomic_DNA"/>
</dbReference>
<evidence type="ECO:0000256" key="7">
    <source>
        <dbReference type="ARBA" id="ARBA00049534"/>
    </source>
</evidence>
<comment type="function">
    <text evidence="8 10">Catalyzes the hydrolysis of glutamine to glutamate and ammonia as part of the biosynthesis of pyridoxal 5'-phosphate. The resulting ammonia molecule is channeled to the active site of PdxS.</text>
</comment>
<evidence type="ECO:0000256" key="1">
    <source>
        <dbReference type="ARBA" id="ARBA00008345"/>
    </source>
</evidence>
<comment type="pathway">
    <text evidence="10">Cofactor biosynthesis; pyridoxal 5'-phosphate biosynthesis.</text>
</comment>
<dbReference type="GO" id="GO:0004359">
    <property type="term" value="F:glutaminase activity"/>
    <property type="evidence" value="ECO:0007669"/>
    <property type="project" value="UniProtKB-UniRule"/>
</dbReference>
<dbReference type="eggNOG" id="COG0311">
    <property type="taxonomic scope" value="Bacteria"/>
</dbReference>
<feature type="binding site" evidence="10 12">
    <location>
        <position position="141"/>
    </location>
    <ligand>
        <name>L-glutamine</name>
        <dbReference type="ChEBI" id="CHEBI:58359"/>
    </ligand>
</feature>
<dbReference type="GO" id="GO:1903600">
    <property type="term" value="C:glutaminase complex"/>
    <property type="evidence" value="ECO:0007669"/>
    <property type="project" value="TreeGrafter"/>
</dbReference>
<keyword evidence="14" id="KW-1185">Reference proteome</keyword>
<dbReference type="MEROPS" id="C26.A32"/>
<dbReference type="GO" id="GO:0005829">
    <property type="term" value="C:cytosol"/>
    <property type="evidence" value="ECO:0007669"/>
    <property type="project" value="TreeGrafter"/>
</dbReference>
<feature type="active site" description="Nucleophile" evidence="10 11">
    <location>
        <position position="112"/>
    </location>
</feature>
<feature type="active site" description="Charge relay system" evidence="10 11">
    <location>
        <position position="206"/>
    </location>
</feature>
<evidence type="ECO:0000313" key="14">
    <source>
        <dbReference type="Proteomes" id="UP000000492"/>
    </source>
</evidence>